<dbReference type="WBParaSite" id="TREG1_1740.1">
    <property type="protein sequence ID" value="TREG1_1740.1"/>
    <property type="gene ID" value="TREG1_1740"/>
</dbReference>
<evidence type="ECO:0000313" key="2">
    <source>
        <dbReference type="WBParaSite" id="TREG1_1730.1"/>
    </source>
</evidence>
<name>A0AA85JCQ1_TRIRE</name>
<dbReference type="WBParaSite" id="TREG1_1730.1">
    <property type="protein sequence ID" value="TREG1_1730.1"/>
    <property type="gene ID" value="TREG1_1730"/>
</dbReference>
<dbReference type="Pfam" id="PF00235">
    <property type="entry name" value="Profilin"/>
    <property type="match status" value="1"/>
</dbReference>
<sequence length="128" mass="14202">MAETWEGHCKAHLGQHKCLNNLCITGKEGNTYGTSSPDFQVPPELIQKLRSVLANGSDTSFDFLNEKYIIIRHDDSCLISKCGKKSILFYCTDTMCLVGQTVDDETNKCNAGNIAMANISDFYKKKGL</sequence>
<evidence type="ECO:0000313" key="3">
    <source>
        <dbReference type="WBParaSite" id="TREG1_1740.1"/>
    </source>
</evidence>
<protein>
    <recommendedName>
        <fullName evidence="4">Profilin</fullName>
    </recommendedName>
</protein>
<dbReference type="SUPFAM" id="SSF55770">
    <property type="entry name" value="Profilin (actin-binding protein)"/>
    <property type="match status" value="1"/>
</dbReference>
<evidence type="ECO:0008006" key="4">
    <source>
        <dbReference type="Google" id="ProtNLM"/>
    </source>
</evidence>
<accession>A0AA85JCQ1</accession>
<dbReference type="GO" id="GO:0003779">
    <property type="term" value="F:actin binding"/>
    <property type="evidence" value="ECO:0007669"/>
    <property type="project" value="InterPro"/>
</dbReference>
<keyword evidence="1" id="KW-1185">Reference proteome</keyword>
<dbReference type="Proteomes" id="UP000050795">
    <property type="component" value="Unassembled WGS sequence"/>
</dbReference>
<evidence type="ECO:0000313" key="1">
    <source>
        <dbReference type="Proteomes" id="UP000050795"/>
    </source>
</evidence>
<reference evidence="2 3" key="2">
    <citation type="submission" date="2023-11" db="UniProtKB">
        <authorList>
            <consortium name="WormBaseParasite"/>
        </authorList>
    </citation>
    <scope>IDENTIFICATION</scope>
</reference>
<organism evidence="1 2">
    <name type="scientific">Trichobilharzia regenti</name>
    <name type="common">Nasal bird schistosome</name>
    <dbReference type="NCBI Taxonomy" id="157069"/>
    <lineage>
        <taxon>Eukaryota</taxon>
        <taxon>Metazoa</taxon>
        <taxon>Spiralia</taxon>
        <taxon>Lophotrochozoa</taxon>
        <taxon>Platyhelminthes</taxon>
        <taxon>Trematoda</taxon>
        <taxon>Digenea</taxon>
        <taxon>Strigeidida</taxon>
        <taxon>Schistosomatoidea</taxon>
        <taxon>Schistosomatidae</taxon>
        <taxon>Trichobilharzia</taxon>
    </lineage>
</organism>
<dbReference type="AlphaFoldDB" id="A0AA85JCQ1"/>
<proteinExistence type="predicted"/>
<dbReference type="Gene3D" id="3.30.450.30">
    <property type="entry name" value="Dynein light chain 2a, cytoplasmic"/>
    <property type="match status" value="1"/>
</dbReference>
<dbReference type="InterPro" id="IPR048278">
    <property type="entry name" value="PFN"/>
</dbReference>
<reference evidence="1" key="1">
    <citation type="submission" date="2022-06" db="EMBL/GenBank/DDBJ databases">
        <authorList>
            <person name="Berger JAMES D."/>
            <person name="Berger JAMES D."/>
        </authorList>
    </citation>
    <scope>NUCLEOTIDE SEQUENCE [LARGE SCALE GENOMIC DNA]</scope>
</reference>
<dbReference type="InterPro" id="IPR036140">
    <property type="entry name" value="PFN_sf"/>
</dbReference>